<accession>A0A8H8NVZ7</accession>
<dbReference type="Proteomes" id="UP000650533">
    <property type="component" value="Chromosome 6"/>
</dbReference>
<evidence type="ECO:0000313" key="1">
    <source>
        <dbReference type="EMBL" id="QRW20545.1"/>
    </source>
</evidence>
<organism evidence="1 2">
    <name type="scientific">Rhizoctonia solani</name>
    <dbReference type="NCBI Taxonomy" id="456999"/>
    <lineage>
        <taxon>Eukaryota</taxon>
        <taxon>Fungi</taxon>
        <taxon>Dikarya</taxon>
        <taxon>Basidiomycota</taxon>
        <taxon>Agaricomycotina</taxon>
        <taxon>Agaricomycetes</taxon>
        <taxon>Cantharellales</taxon>
        <taxon>Ceratobasidiaceae</taxon>
        <taxon>Rhizoctonia</taxon>
    </lineage>
</organism>
<sequence length="112" mass="12816">MSIYRVVEEKKLHEYTENDHAAHQVMEAFKHVDYNNVSKLGIDGYADAVQRACEALFQHTEEEEHDHYIKPSSVLAPGNISPCNRFPESTGCIGDLTTSFNSSRRWIEPDFD</sequence>
<gene>
    <name evidence="1" type="ORF">RhiXN_05534</name>
</gene>
<proteinExistence type="predicted"/>
<dbReference type="AlphaFoldDB" id="A0A8H8NVZ7"/>
<name>A0A8H8NVZ7_9AGAM</name>
<dbReference type="KEGG" id="rsx:RhiXN_05534"/>
<dbReference type="RefSeq" id="XP_043180782.1">
    <property type="nucleotide sequence ID" value="XM_043325350.1"/>
</dbReference>
<dbReference type="GeneID" id="67027813"/>
<protein>
    <submittedName>
        <fullName evidence="1">Uncharacterized protein</fullName>
    </submittedName>
</protein>
<evidence type="ECO:0000313" key="2">
    <source>
        <dbReference type="Proteomes" id="UP000650533"/>
    </source>
</evidence>
<reference evidence="1" key="1">
    <citation type="submission" date="2020-05" db="EMBL/GenBank/DDBJ databases">
        <title>Evolutionary and genomic comparisons of hybrid uninucleate and nonhybrid Rhizoctonia fungi.</title>
        <authorList>
            <person name="Li C."/>
            <person name="Chen X."/>
        </authorList>
    </citation>
    <scope>NUCLEOTIDE SEQUENCE</scope>
    <source>
        <strain evidence="1">AG-1 IA</strain>
    </source>
</reference>
<dbReference type="EMBL" id="CP059663">
    <property type="protein sequence ID" value="QRW20545.1"/>
    <property type="molecule type" value="Genomic_DNA"/>
</dbReference>